<dbReference type="SUPFAM" id="SSF54928">
    <property type="entry name" value="RNA-binding domain, RBD"/>
    <property type="match status" value="1"/>
</dbReference>
<feature type="region of interest" description="Disordered" evidence="3">
    <location>
        <begin position="1"/>
        <end position="114"/>
    </location>
</feature>
<evidence type="ECO:0000256" key="1">
    <source>
        <dbReference type="ARBA" id="ARBA00022884"/>
    </source>
</evidence>
<protein>
    <recommendedName>
        <fullName evidence="4">RRM domain-containing protein</fullName>
    </recommendedName>
</protein>
<sequence length="252" mass="25965">MAADPLSMSLDDLIKAQSKGPGRTGGGGGSGRGSGGRGSSGGGGSGRGRGGGRNQPQQRLQQQRGPLSANDSGVHKRSGQQAGYRSPPSGGRGRGGGRVGGGYGGYANQGQPDNRLWRQDDERFAPPMVAMVPMVPQRRTVKNKLFLSNLDPRITEEDITELFHNSVGGVVAAAVHFSGRGEPMGTGHVVFESESEAQAAVAQFHNVALDGRVLQLELVESEATNRLSSGVSITAIQAPAQGYGGGYGMGRG</sequence>
<dbReference type="PROSITE" id="PS50102">
    <property type="entry name" value="RRM"/>
    <property type="match status" value="1"/>
</dbReference>
<dbReference type="FunCoup" id="A0A2V0NPD9">
    <property type="interactions" value="2291"/>
</dbReference>
<evidence type="ECO:0000256" key="3">
    <source>
        <dbReference type="SAM" id="MobiDB-lite"/>
    </source>
</evidence>
<name>A0A2V0NPD9_9CHLO</name>
<feature type="compositionally biased region" description="Gly residues" evidence="3">
    <location>
        <begin position="90"/>
        <end position="107"/>
    </location>
</feature>
<dbReference type="InterPro" id="IPR035979">
    <property type="entry name" value="RBD_domain_sf"/>
</dbReference>
<proteinExistence type="predicted"/>
<dbReference type="GO" id="GO:0006406">
    <property type="term" value="P:mRNA export from nucleus"/>
    <property type="evidence" value="ECO:0007669"/>
    <property type="project" value="TreeGrafter"/>
</dbReference>
<dbReference type="SMART" id="SM00360">
    <property type="entry name" value="RRM"/>
    <property type="match status" value="1"/>
</dbReference>
<evidence type="ECO:0000313" key="5">
    <source>
        <dbReference type="EMBL" id="GBF89488.1"/>
    </source>
</evidence>
<dbReference type="CDD" id="cd12418">
    <property type="entry name" value="RRM_Aly_REF_like"/>
    <property type="match status" value="1"/>
</dbReference>
<evidence type="ECO:0000256" key="2">
    <source>
        <dbReference type="PROSITE-ProRule" id="PRU00176"/>
    </source>
</evidence>
<dbReference type="Pfam" id="PF00076">
    <property type="entry name" value="RRM_1"/>
    <property type="match status" value="1"/>
</dbReference>
<comment type="caution">
    <text evidence="5">The sequence shown here is derived from an EMBL/GenBank/DDBJ whole genome shotgun (WGS) entry which is preliminary data.</text>
</comment>
<dbReference type="OrthoDB" id="1049195at2759"/>
<gene>
    <name evidence="5" type="ORF">Rsub_02060</name>
</gene>
<reference evidence="5 6" key="1">
    <citation type="journal article" date="2018" name="Sci. Rep.">
        <title>Raphidocelis subcapitata (=Pseudokirchneriella subcapitata) provides an insight into genome evolution and environmental adaptations in the Sphaeropleales.</title>
        <authorList>
            <person name="Suzuki S."/>
            <person name="Yamaguchi H."/>
            <person name="Nakajima N."/>
            <person name="Kawachi M."/>
        </authorList>
    </citation>
    <scope>NUCLEOTIDE SEQUENCE [LARGE SCALE GENOMIC DNA]</scope>
    <source>
        <strain evidence="5 6">NIES-35</strain>
    </source>
</reference>
<accession>A0A2V0NPD9</accession>
<dbReference type="InterPro" id="IPR000504">
    <property type="entry name" value="RRM_dom"/>
</dbReference>
<dbReference type="GO" id="GO:0005634">
    <property type="term" value="C:nucleus"/>
    <property type="evidence" value="ECO:0007669"/>
    <property type="project" value="TreeGrafter"/>
</dbReference>
<organism evidence="5 6">
    <name type="scientific">Raphidocelis subcapitata</name>
    <dbReference type="NCBI Taxonomy" id="307507"/>
    <lineage>
        <taxon>Eukaryota</taxon>
        <taxon>Viridiplantae</taxon>
        <taxon>Chlorophyta</taxon>
        <taxon>core chlorophytes</taxon>
        <taxon>Chlorophyceae</taxon>
        <taxon>CS clade</taxon>
        <taxon>Sphaeropleales</taxon>
        <taxon>Selenastraceae</taxon>
        <taxon>Raphidocelis</taxon>
    </lineage>
</organism>
<dbReference type="EMBL" id="BDRX01000010">
    <property type="protein sequence ID" value="GBF89488.1"/>
    <property type="molecule type" value="Genomic_DNA"/>
</dbReference>
<evidence type="ECO:0000313" key="6">
    <source>
        <dbReference type="Proteomes" id="UP000247498"/>
    </source>
</evidence>
<dbReference type="Proteomes" id="UP000247498">
    <property type="component" value="Unassembled WGS sequence"/>
</dbReference>
<dbReference type="AlphaFoldDB" id="A0A2V0NPD9"/>
<dbReference type="InParanoid" id="A0A2V0NPD9"/>
<dbReference type="PANTHER" id="PTHR19965">
    <property type="entry name" value="RNA AND EXPORT FACTOR BINDING PROTEIN"/>
    <property type="match status" value="1"/>
</dbReference>
<keyword evidence="1 2" id="KW-0694">RNA-binding</keyword>
<feature type="compositionally biased region" description="Gly residues" evidence="3">
    <location>
        <begin position="22"/>
        <end position="53"/>
    </location>
</feature>
<dbReference type="Gene3D" id="3.30.70.330">
    <property type="match status" value="1"/>
</dbReference>
<dbReference type="InterPro" id="IPR012677">
    <property type="entry name" value="Nucleotide-bd_a/b_plait_sf"/>
</dbReference>
<feature type="compositionally biased region" description="Low complexity" evidence="3">
    <location>
        <begin position="55"/>
        <end position="67"/>
    </location>
</feature>
<dbReference type="GO" id="GO:0003729">
    <property type="term" value="F:mRNA binding"/>
    <property type="evidence" value="ECO:0007669"/>
    <property type="project" value="TreeGrafter"/>
</dbReference>
<feature type="domain" description="RRM" evidence="4">
    <location>
        <begin position="143"/>
        <end position="221"/>
    </location>
</feature>
<dbReference type="PANTHER" id="PTHR19965:SF82">
    <property type="entry name" value="THO COMPLEX SUBUNIT 4"/>
    <property type="match status" value="1"/>
</dbReference>
<dbReference type="STRING" id="307507.A0A2V0NPD9"/>
<dbReference type="InterPro" id="IPR051229">
    <property type="entry name" value="ALYREF_mRNA_export"/>
</dbReference>
<keyword evidence="6" id="KW-1185">Reference proteome</keyword>
<evidence type="ECO:0000259" key="4">
    <source>
        <dbReference type="PROSITE" id="PS50102"/>
    </source>
</evidence>